<dbReference type="GO" id="GO:0046592">
    <property type="term" value="F:polyamine oxidase activity"/>
    <property type="evidence" value="ECO:0007669"/>
    <property type="project" value="TreeGrafter"/>
</dbReference>
<dbReference type="PANTHER" id="PTHR10742:SF405">
    <property type="entry name" value="PEROXISOMAL N(1)-ACETYL-SPERMINE_SPERMIDINE OXIDASE"/>
    <property type="match status" value="1"/>
</dbReference>
<reference evidence="9 11" key="1">
    <citation type="journal article" date="2014" name="Curr. Biol.">
        <title>The genome of the clonal raider ant Cerapachys biroi.</title>
        <authorList>
            <person name="Oxley P.R."/>
            <person name="Ji L."/>
            <person name="Fetter-Pruneda I."/>
            <person name="McKenzie S.K."/>
            <person name="Li C."/>
            <person name="Hu H."/>
            <person name="Zhang G."/>
            <person name="Kronauer D.J."/>
        </authorList>
    </citation>
    <scope>NUCLEOTIDE SEQUENCE [LARGE SCALE GENOMIC DNA]</scope>
</reference>
<keyword evidence="6" id="KW-0274">FAD</keyword>
<proteinExistence type="inferred from homology"/>
<keyword evidence="7" id="KW-0560">Oxidoreductase</keyword>
<sequence length="520" mass="58201">MAESTHSPEDDRLSCKILIIGAGMAGLSAANHLLKNNETDFFIVEARSRIGGRIVTTQIGDQKVELGANWIHGVLGNPMFELAMANGLIDIVHVPKPHKVVAATEDGKQLSFPILREIYEAYMCFLRRCEEYFLSTYTPPDDITSVGAHIALEAEIYLSSLAPEHRRIRQLIFDCLLKRETCVTGCDNMDEVDLLEMGSYDELQGGNISLPNGYSAILEPVSKHIPKDRILTKHVVTKIRWQEQKHPHNPEAESDSTLNSLLQVQCDNGKTITAEHVICTLPLGVLKRTAQDLFEPSLPAYKLEAIDRLMFGTVDKIFLEYDRPFLNPGVSEVMLLWDDERLSEQEKQDISKTWFRKIYSFIKISETLLLGWISGRAAEYMEKLSSIEVAEVCTTILRRFLNDPFVPTPKNCLRTTWHSQPYTRGSYTAMAVGASQLDIKSLAEPLVQEKTEDGVSRILVAFAGEHTHSSFYSTVHGAYLTGRTAAELLLGVKQSEKHALSLSCEDTSDLSSWIQGISLN</sequence>
<dbReference type="InterPro" id="IPR050281">
    <property type="entry name" value="Flavin_monoamine_oxidase"/>
</dbReference>
<dbReference type="Proteomes" id="UP000279307">
    <property type="component" value="Chromosome 10"/>
</dbReference>
<dbReference type="EMBL" id="KK107077">
    <property type="protein sequence ID" value="EZA60534.1"/>
    <property type="molecule type" value="Genomic_DNA"/>
</dbReference>
<evidence type="ECO:0000313" key="11">
    <source>
        <dbReference type="Proteomes" id="UP000053097"/>
    </source>
</evidence>
<dbReference type="GO" id="GO:0005737">
    <property type="term" value="C:cytoplasm"/>
    <property type="evidence" value="ECO:0007669"/>
    <property type="project" value="UniProtKB-SubCell"/>
</dbReference>
<evidence type="ECO:0000256" key="5">
    <source>
        <dbReference type="ARBA" id="ARBA00022630"/>
    </source>
</evidence>
<organism evidence="9 11">
    <name type="scientific">Ooceraea biroi</name>
    <name type="common">Clonal raider ant</name>
    <name type="synonym">Cerapachys biroi</name>
    <dbReference type="NCBI Taxonomy" id="2015173"/>
    <lineage>
        <taxon>Eukaryota</taxon>
        <taxon>Metazoa</taxon>
        <taxon>Ecdysozoa</taxon>
        <taxon>Arthropoda</taxon>
        <taxon>Hexapoda</taxon>
        <taxon>Insecta</taxon>
        <taxon>Pterygota</taxon>
        <taxon>Neoptera</taxon>
        <taxon>Endopterygota</taxon>
        <taxon>Hymenoptera</taxon>
        <taxon>Apocrita</taxon>
        <taxon>Aculeata</taxon>
        <taxon>Formicoidea</taxon>
        <taxon>Formicidae</taxon>
        <taxon>Dorylinae</taxon>
        <taxon>Ooceraea</taxon>
    </lineage>
</organism>
<dbReference type="AlphaFoldDB" id="A0A026WZG3"/>
<dbReference type="SUPFAM" id="SSF51905">
    <property type="entry name" value="FAD/NAD(P)-binding domain"/>
    <property type="match status" value="1"/>
</dbReference>
<evidence type="ECO:0000256" key="6">
    <source>
        <dbReference type="ARBA" id="ARBA00022827"/>
    </source>
</evidence>
<dbReference type="STRING" id="2015173.A0A026WZG3"/>
<comment type="subcellular location">
    <subcellularLocation>
        <location evidence="2">Cytoplasm</location>
    </subcellularLocation>
</comment>
<evidence type="ECO:0000256" key="7">
    <source>
        <dbReference type="ARBA" id="ARBA00023002"/>
    </source>
</evidence>
<comment type="similarity">
    <text evidence="3">Belongs to the flavin monoamine oxidase family.</text>
</comment>
<comment type="cofactor">
    <cofactor evidence="1">
        <name>FAD</name>
        <dbReference type="ChEBI" id="CHEBI:57692"/>
    </cofactor>
</comment>
<protein>
    <submittedName>
        <fullName evidence="9">Peroxisomal N(1)-acetyl-spermine/spermidine oxidase</fullName>
    </submittedName>
</protein>
<evidence type="ECO:0000256" key="4">
    <source>
        <dbReference type="ARBA" id="ARBA00022490"/>
    </source>
</evidence>
<dbReference type="Pfam" id="PF01593">
    <property type="entry name" value="Amino_oxidase"/>
    <property type="match status" value="1"/>
</dbReference>
<dbReference type="SUPFAM" id="SSF54373">
    <property type="entry name" value="FAD-linked reductases, C-terminal domain"/>
    <property type="match status" value="1"/>
</dbReference>
<evidence type="ECO:0000313" key="9">
    <source>
        <dbReference type="EMBL" id="EZA60534.1"/>
    </source>
</evidence>
<accession>A0A026WZG3</accession>
<evidence type="ECO:0000256" key="1">
    <source>
        <dbReference type="ARBA" id="ARBA00001974"/>
    </source>
</evidence>
<reference evidence="10" key="3">
    <citation type="submission" date="2018-07" db="EMBL/GenBank/DDBJ databases">
        <authorList>
            <person name="Mckenzie S.K."/>
            <person name="Kronauer D.J.C."/>
        </authorList>
    </citation>
    <scope>NUCLEOTIDE SEQUENCE</scope>
    <source>
        <strain evidence="10">Clonal line C1</strain>
    </source>
</reference>
<dbReference type="Gene3D" id="3.90.660.10">
    <property type="match status" value="1"/>
</dbReference>
<feature type="domain" description="Amine oxidase" evidence="8">
    <location>
        <begin position="24"/>
        <end position="489"/>
    </location>
</feature>
<keyword evidence="11" id="KW-1185">Reference proteome</keyword>
<gene>
    <name evidence="10" type="ORF">DMN91_009585</name>
    <name evidence="9" type="ORF">X777_14560</name>
</gene>
<dbReference type="OMA" id="DVGCGWL"/>
<evidence type="ECO:0000313" key="10">
    <source>
        <dbReference type="EMBL" id="RLU17351.1"/>
    </source>
</evidence>
<evidence type="ECO:0000259" key="8">
    <source>
        <dbReference type="Pfam" id="PF01593"/>
    </source>
</evidence>
<evidence type="ECO:0000256" key="3">
    <source>
        <dbReference type="ARBA" id="ARBA00005995"/>
    </source>
</evidence>
<dbReference type="Gene3D" id="3.50.50.60">
    <property type="entry name" value="FAD/NAD(P)-binding domain"/>
    <property type="match status" value="1"/>
</dbReference>
<evidence type="ECO:0000256" key="2">
    <source>
        <dbReference type="ARBA" id="ARBA00004496"/>
    </source>
</evidence>
<reference evidence="10" key="2">
    <citation type="journal article" date="2018" name="Genome Res.">
        <title>The genomic architecture and molecular evolution of ant odorant receptors.</title>
        <authorList>
            <person name="McKenzie S.K."/>
            <person name="Kronauer D.J.C."/>
        </authorList>
    </citation>
    <scope>NUCLEOTIDE SEQUENCE [LARGE SCALE GENOMIC DNA]</scope>
    <source>
        <strain evidence="10">Clonal line C1</strain>
    </source>
</reference>
<dbReference type="InterPro" id="IPR002937">
    <property type="entry name" value="Amino_oxidase"/>
</dbReference>
<dbReference type="EMBL" id="QOIP01000010">
    <property type="protein sequence ID" value="RLU17351.1"/>
    <property type="molecule type" value="Genomic_DNA"/>
</dbReference>
<dbReference type="InterPro" id="IPR036188">
    <property type="entry name" value="FAD/NAD-bd_sf"/>
</dbReference>
<keyword evidence="5" id="KW-0285">Flavoprotein</keyword>
<name>A0A026WZG3_OOCBI</name>
<keyword evidence="4" id="KW-0963">Cytoplasm</keyword>
<dbReference type="PANTHER" id="PTHR10742">
    <property type="entry name" value="FLAVIN MONOAMINE OXIDASE"/>
    <property type="match status" value="1"/>
</dbReference>
<dbReference type="OrthoDB" id="2019015at2759"/>
<dbReference type="Proteomes" id="UP000053097">
    <property type="component" value="Unassembled WGS sequence"/>
</dbReference>